<organism evidence="2 3">
    <name type="scientific">Lupinus angustifolius</name>
    <name type="common">Narrow-leaved blue lupine</name>
    <dbReference type="NCBI Taxonomy" id="3871"/>
    <lineage>
        <taxon>Eukaryota</taxon>
        <taxon>Viridiplantae</taxon>
        <taxon>Streptophyta</taxon>
        <taxon>Embryophyta</taxon>
        <taxon>Tracheophyta</taxon>
        <taxon>Spermatophyta</taxon>
        <taxon>Magnoliopsida</taxon>
        <taxon>eudicotyledons</taxon>
        <taxon>Gunneridae</taxon>
        <taxon>Pentapetalae</taxon>
        <taxon>rosids</taxon>
        <taxon>fabids</taxon>
        <taxon>Fabales</taxon>
        <taxon>Fabaceae</taxon>
        <taxon>Papilionoideae</taxon>
        <taxon>50 kb inversion clade</taxon>
        <taxon>genistoids sensu lato</taxon>
        <taxon>core genistoids</taxon>
        <taxon>Genisteae</taxon>
        <taxon>Lupinus</taxon>
    </lineage>
</organism>
<keyword evidence="1" id="KW-0812">Transmembrane</keyword>
<reference evidence="2 3" key="1">
    <citation type="journal article" date="2017" name="Plant Biotechnol. J.">
        <title>A comprehensive draft genome sequence for lupin (Lupinus angustifolius), an emerging health food: insights into plant-microbe interactions and legume evolution.</title>
        <authorList>
            <person name="Hane J.K."/>
            <person name="Ming Y."/>
            <person name="Kamphuis L.G."/>
            <person name="Nelson M.N."/>
            <person name="Garg G."/>
            <person name="Atkins C.A."/>
            <person name="Bayer P.E."/>
            <person name="Bravo A."/>
            <person name="Bringans S."/>
            <person name="Cannon S."/>
            <person name="Edwards D."/>
            <person name="Foley R."/>
            <person name="Gao L.L."/>
            <person name="Harrison M.J."/>
            <person name="Huang W."/>
            <person name="Hurgobin B."/>
            <person name="Li S."/>
            <person name="Liu C.W."/>
            <person name="McGrath A."/>
            <person name="Morahan G."/>
            <person name="Murray J."/>
            <person name="Weller J."/>
            <person name="Jian J."/>
            <person name="Singh K.B."/>
        </authorList>
    </citation>
    <scope>NUCLEOTIDE SEQUENCE [LARGE SCALE GENOMIC DNA]</scope>
    <source>
        <strain evidence="3">cv. Tanjil</strain>
        <tissue evidence="2">Whole plant</tissue>
    </source>
</reference>
<keyword evidence="1" id="KW-1133">Transmembrane helix</keyword>
<keyword evidence="3" id="KW-1185">Reference proteome</keyword>
<feature type="transmembrane region" description="Helical" evidence="1">
    <location>
        <begin position="21"/>
        <end position="44"/>
    </location>
</feature>
<accession>A0A4P1RHQ5</accession>
<evidence type="ECO:0000313" key="2">
    <source>
        <dbReference type="EMBL" id="OIW11034.1"/>
    </source>
</evidence>
<proteinExistence type="predicted"/>
<dbReference type="Gramene" id="OIW11034">
    <property type="protein sequence ID" value="OIW11034"/>
    <property type="gene ID" value="TanjilG_22841"/>
</dbReference>
<gene>
    <name evidence="2" type="ORF">TanjilG_22841</name>
</gene>
<sequence length="91" mass="10613">MNPEATFNPRNKTVVASFRVLALYFLVTIFYFDFECLVCCTFLVTSGTVEFGWVVVVVDRWLPSKAEARSISLFNQRFRLCKKYTKIVNQE</sequence>
<dbReference type="EMBL" id="CM007366">
    <property type="protein sequence ID" value="OIW11034.1"/>
    <property type="molecule type" value="Genomic_DNA"/>
</dbReference>
<evidence type="ECO:0000256" key="1">
    <source>
        <dbReference type="SAM" id="Phobius"/>
    </source>
</evidence>
<name>A0A4P1RHQ5_LUPAN</name>
<protein>
    <submittedName>
        <fullName evidence="2">Uncharacterized protein</fullName>
    </submittedName>
</protein>
<evidence type="ECO:0000313" key="3">
    <source>
        <dbReference type="Proteomes" id="UP000188354"/>
    </source>
</evidence>
<keyword evidence="1" id="KW-0472">Membrane</keyword>
<dbReference type="Proteomes" id="UP000188354">
    <property type="component" value="Chromosome LG06"/>
</dbReference>
<dbReference type="AlphaFoldDB" id="A0A4P1RHQ5"/>